<sequence>MSKKEEECDKTSTEIDTCYSFKDIVNNEGFYDSCIDGTYVIHLEGNEERIKNVNEQLEIYKPSKNIHILNNKGFKKCDKKLKEQTPRCDLIDCFIKIFKHAEDKNYGNILILEDDFVFNEKIKETTCIEEITEFVNKRTITGSNFIYLLGCIPYLQIPSIFHNHTRVIFSTGTHSSIYSKEFRRNVLCEEQDKITDWDLYTNINSPFTSRYIYKTPLCYQLFYETDNYKSWDDSYNFKYIIMNIFKMLNMDNKPEPGFTFFYVLSRILYFLLIILFYYSVKTIIDVIILVSDYLFFNKFNFFFGFFINKF</sequence>
<evidence type="ECO:0000313" key="2">
    <source>
        <dbReference type="EMBL" id="QHU21239.1"/>
    </source>
</evidence>
<reference evidence="2" key="1">
    <citation type="journal article" date="2020" name="Nature">
        <title>Giant virus diversity and host interactions through global metagenomics.</title>
        <authorList>
            <person name="Schulz F."/>
            <person name="Roux S."/>
            <person name="Paez-Espino D."/>
            <person name="Jungbluth S."/>
            <person name="Walsh D.A."/>
            <person name="Denef V.J."/>
            <person name="McMahon K.D."/>
            <person name="Konstantinidis K.T."/>
            <person name="Eloe-Fadrosh E.A."/>
            <person name="Kyrpides N.C."/>
            <person name="Woyke T."/>
        </authorList>
    </citation>
    <scope>NUCLEOTIDE SEQUENCE</scope>
    <source>
        <strain evidence="2">GVMAG-S-3300013094-109</strain>
    </source>
</reference>
<keyword evidence="1" id="KW-1133">Transmembrane helix</keyword>
<protein>
    <submittedName>
        <fullName evidence="2">Uncharacterized protein</fullName>
    </submittedName>
</protein>
<accession>A0A6C0KUH7</accession>
<proteinExistence type="predicted"/>
<evidence type="ECO:0000256" key="1">
    <source>
        <dbReference type="SAM" id="Phobius"/>
    </source>
</evidence>
<keyword evidence="1" id="KW-0472">Membrane</keyword>
<feature type="transmembrane region" description="Helical" evidence="1">
    <location>
        <begin position="260"/>
        <end position="280"/>
    </location>
</feature>
<dbReference type="AlphaFoldDB" id="A0A6C0KUH7"/>
<feature type="transmembrane region" description="Helical" evidence="1">
    <location>
        <begin position="286"/>
        <end position="307"/>
    </location>
</feature>
<dbReference type="EMBL" id="MN740989">
    <property type="protein sequence ID" value="QHU21239.1"/>
    <property type="molecule type" value="Genomic_DNA"/>
</dbReference>
<name>A0A6C0KUH7_9ZZZZ</name>
<organism evidence="2">
    <name type="scientific">viral metagenome</name>
    <dbReference type="NCBI Taxonomy" id="1070528"/>
    <lineage>
        <taxon>unclassified sequences</taxon>
        <taxon>metagenomes</taxon>
        <taxon>organismal metagenomes</taxon>
    </lineage>
</organism>
<keyword evidence="1" id="KW-0812">Transmembrane</keyword>